<evidence type="ECO:0000256" key="8">
    <source>
        <dbReference type="SAM" id="SignalP"/>
    </source>
</evidence>
<keyword evidence="11" id="KW-1185">Reference proteome</keyword>
<feature type="domain" description="Gram-positive cocci surface proteins LPxTG" evidence="9">
    <location>
        <begin position="1747"/>
        <end position="1780"/>
    </location>
</feature>
<name>A0A810Q7D4_9FIRM</name>
<evidence type="ECO:0000256" key="2">
    <source>
        <dbReference type="ARBA" id="ARBA00022512"/>
    </source>
</evidence>
<dbReference type="EMBL" id="AP023418">
    <property type="protein sequence ID" value="BCK82182.1"/>
    <property type="molecule type" value="Genomic_DNA"/>
</dbReference>
<dbReference type="NCBIfam" id="TIGR02543">
    <property type="entry name" value="List_Bact_rpt"/>
    <property type="match status" value="3"/>
</dbReference>
<dbReference type="InterPro" id="IPR013378">
    <property type="entry name" value="InlB-like_B-rpt"/>
</dbReference>
<keyword evidence="5" id="KW-0572">Peptidoglycan-anchor</keyword>
<dbReference type="InterPro" id="IPR042229">
    <property type="entry name" value="Listeria/Bacterioides_rpt_sf"/>
</dbReference>
<evidence type="ECO:0000256" key="7">
    <source>
        <dbReference type="SAM" id="Phobius"/>
    </source>
</evidence>
<evidence type="ECO:0000313" key="10">
    <source>
        <dbReference type="EMBL" id="BCK82182.1"/>
    </source>
</evidence>
<evidence type="ECO:0000259" key="9">
    <source>
        <dbReference type="PROSITE" id="PS50847"/>
    </source>
</evidence>
<keyword evidence="2" id="KW-0134">Cell wall</keyword>
<feature type="transmembrane region" description="Helical" evidence="7">
    <location>
        <begin position="1756"/>
        <end position="1774"/>
    </location>
</feature>
<gene>
    <name evidence="10" type="ORF">MM50RIKEN_19450</name>
</gene>
<proteinExistence type="predicted"/>
<keyword evidence="7" id="KW-1133">Transmembrane helix</keyword>
<dbReference type="PROSITE" id="PS50847">
    <property type="entry name" value="GRAM_POS_ANCHORING"/>
    <property type="match status" value="1"/>
</dbReference>
<keyword evidence="7" id="KW-0812">Transmembrane</keyword>
<reference evidence="10" key="1">
    <citation type="submission" date="2020-09" db="EMBL/GenBank/DDBJ databases">
        <title>New species isolated from human feces.</title>
        <authorList>
            <person name="Kitahara M."/>
            <person name="Shigeno Y."/>
            <person name="Shime M."/>
            <person name="Matsumoto Y."/>
            <person name="Nakamura S."/>
            <person name="Motooka D."/>
            <person name="Fukuoka S."/>
            <person name="Nishikawa H."/>
            <person name="Benno Y."/>
        </authorList>
    </citation>
    <scope>NUCLEOTIDE SEQUENCE</scope>
    <source>
        <strain evidence="10">MM50</strain>
    </source>
</reference>
<keyword evidence="4 8" id="KW-0732">Signal</keyword>
<accession>A0A810Q7D4</accession>
<dbReference type="RefSeq" id="WP_213540764.1">
    <property type="nucleotide sequence ID" value="NZ_AP023418.1"/>
</dbReference>
<sequence length="1780" mass="193243">MKKRLLSMVLTVIMLVSLIPTSVFAAKKSVDDYFDGLPIAADPGAGTTAWKVSTKDGEEVLMSGNAGKNYSSSTLTLTFTEDTHLSFEYKVSSEARYDKCTITLGSTTLVDGESGDKNWKGLELDAKRGDKLTVRYEKDISGDKFDDCVYLRNFSAGEALVVTFHANNGTEDTATQKIFGGKGTLKANTFTCEGKIFAGWATSADGAVAYEDGAAITTETDLDLYAVWSDAYTVTLRNGDTDTTVLVPQNSAIGSRIPADPTKKGYTFEGWFNGEEKLTAETVISGDVIYTAQWSPITYTIAFSGGEGGQGAMDSIPATYDQEVTLPKNTFTRPGYYFNGWSASSGASSGSYADEKPVKNLTTKQGETVTLYAAWYGLPVNVTLHPNYDGAENGTRTCIVGSNYNYILKEGGGTKFDAIEDPVRTGYIFDGWFDAAEGGNAVGPSYKFTAEDAENGFHLYAHWTKGITVHFDGNGYKNTLRDKTVTPDKVFSSMPSLSSYYYPANKALDGWYIKNADGSFGEAVTKDTVFSGDEVTLIAKWRDYQYIIKYNVKYSDKNTTTGTMADQTAPFGQDVQLTPCGFSREGYTFAGWAESSYGSTVKYADGATINRPFEEGDGWDEGSEDGETYNLYAVWTESKSPEQLEAEAKLEAAEKAIGGTYNVTYGKDTNALTMLRAKLEAAGITDVTVSMKEASYSSYNHVGITADGTIQYKWNENGSTTAASGTVRPTLVLTCNTYTKESTGCLFSIPLDEEKAMEALRTVAARIRVPETVESASDLTSLPKYPLKAGVDESKVDYSSGTDQELWTTATWTSSNTGVISFKEVSYPYFAPYTVTVAQPKKDTSVTLTLKLVYNGREDLNLNMVYTVVVKGDNTPPAMDYQALLETAVREIGLKDPRDNSKIDTTNVVSDIQLPTTKQLSAISYRDYEQGFDGKYTPIMLYTSDADVVVSAGPTTANVARMLTYRPLPGQEAKTVTITMKILSRPSGEGTDYASMPVLASKDITLTVQPLTQEELDTAAAFMRLVCTEDVYWEGIRKANADRDHVTGDMRSFIEIVPATTGYKFIRNMDSYNAVGVKADDIPGWYDAQQYRCFRSSNNAVVAHETLRVTQPKYNTRITVDSVLTYTQYAKYYEKFQGNADYEQFAQFYKQPISTTVTVIGTEGIEDPNLQPLTVTVNVEGSTFKEDFTDLEGATYTCSTGDHRTAADAVMAALTENQYTYTGSSTYLSGITDPNSVSLTGGDSAFGSWSGWMFTVNGEMPIERYDNGQPIYATLGTYQLKDGDVVRMYYVACPTESGQHTWNDGQVTTAATCTENGVMTYTCTMCSDTKTEVIPATGHAYGEPVWKWTDDFKATATFTCTNDATHVENVTAEVTSAVTTPAACETTGVRTYTAKVTFEDKEYTSSKTEVIPAAGHTLTAVAEVPATCETAGTSAYWKCDVCGKLFSDAEGKTETTLEKLTIPATGHAYGEPVWKWNDDFTASATFTCANDTSHVEKVDATVTSEVTEGSCEVGGTRTYTAKVTFEGKEYTDTKTEPVPAKGHQLTAVEAVPATCETAGTSAHWKCEVCGKLFSDADGKTETTLEKLAIPATGHTYGAPVWKWNDDFTASATFTCGNDDSHVETVNAAVTNEVTTATTCEADGVRTYTAKVTFEGKEHTDTKTEVIPATSHDTELVGTKDATCTEDGYTGDEVCKVCGVTVKQGEVIPALGHDYKDGKCSRCGAEEPTTPVEPGKPQQPEKPTTPDTPATGDESQLMLWVSGMLVCALGAGLMLRRKKEN</sequence>
<feature type="region of interest" description="Disordered" evidence="6">
    <location>
        <begin position="1721"/>
        <end position="1752"/>
    </location>
</feature>
<evidence type="ECO:0000256" key="5">
    <source>
        <dbReference type="ARBA" id="ARBA00023088"/>
    </source>
</evidence>
<organism evidence="10 11">
    <name type="scientific">Vescimonas coprocola</name>
    <dbReference type="NCBI Taxonomy" id="2714355"/>
    <lineage>
        <taxon>Bacteria</taxon>
        <taxon>Bacillati</taxon>
        <taxon>Bacillota</taxon>
        <taxon>Clostridia</taxon>
        <taxon>Eubacteriales</taxon>
        <taxon>Oscillospiraceae</taxon>
        <taxon>Vescimonas</taxon>
    </lineage>
</organism>
<dbReference type="NCBIfam" id="TIGR01167">
    <property type="entry name" value="LPXTG_anchor"/>
    <property type="match status" value="1"/>
</dbReference>
<evidence type="ECO:0000256" key="6">
    <source>
        <dbReference type="SAM" id="MobiDB-lite"/>
    </source>
</evidence>
<dbReference type="InterPro" id="IPR019931">
    <property type="entry name" value="LPXTG_anchor"/>
</dbReference>
<dbReference type="Gene3D" id="2.60.40.4270">
    <property type="entry name" value="Listeria-Bacteroides repeat domain"/>
    <property type="match status" value="5"/>
</dbReference>
<dbReference type="Pfam" id="PF09479">
    <property type="entry name" value="Flg_new"/>
    <property type="match status" value="5"/>
</dbReference>
<comment type="subcellular location">
    <subcellularLocation>
        <location evidence="1">Cell envelope</location>
    </subcellularLocation>
</comment>
<keyword evidence="7" id="KW-0472">Membrane</keyword>
<evidence type="ECO:0000256" key="3">
    <source>
        <dbReference type="ARBA" id="ARBA00022525"/>
    </source>
</evidence>
<dbReference type="KEGG" id="vcop:MM50RIKEN_19450"/>
<evidence type="ECO:0000256" key="1">
    <source>
        <dbReference type="ARBA" id="ARBA00004196"/>
    </source>
</evidence>
<feature type="signal peptide" evidence="8">
    <location>
        <begin position="1"/>
        <end position="25"/>
    </location>
</feature>
<dbReference type="GO" id="GO:0030313">
    <property type="term" value="C:cell envelope"/>
    <property type="evidence" value="ECO:0007669"/>
    <property type="project" value="UniProtKB-SubCell"/>
</dbReference>
<dbReference type="Proteomes" id="UP000681035">
    <property type="component" value="Chromosome"/>
</dbReference>
<keyword evidence="3" id="KW-0964">Secreted</keyword>
<evidence type="ECO:0000256" key="4">
    <source>
        <dbReference type="ARBA" id="ARBA00022729"/>
    </source>
</evidence>
<evidence type="ECO:0000313" key="11">
    <source>
        <dbReference type="Proteomes" id="UP000681035"/>
    </source>
</evidence>
<feature type="chain" id="PRO_5032939573" description="Gram-positive cocci surface proteins LPxTG domain-containing protein" evidence="8">
    <location>
        <begin position="26"/>
        <end position="1780"/>
    </location>
</feature>
<protein>
    <recommendedName>
        <fullName evidence="9">Gram-positive cocci surface proteins LPxTG domain-containing protein</fullName>
    </recommendedName>
</protein>